<protein>
    <recommendedName>
        <fullName evidence="1">Response regulatory domain-containing protein</fullName>
    </recommendedName>
</protein>
<dbReference type="GO" id="GO:0000160">
    <property type="term" value="P:phosphorelay signal transduction system"/>
    <property type="evidence" value="ECO:0007669"/>
    <property type="project" value="InterPro"/>
</dbReference>
<dbReference type="EMBL" id="LAZR01003713">
    <property type="protein sequence ID" value="KKN15432.1"/>
    <property type="molecule type" value="Genomic_DNA"/>
</dbReference>
<dbReference type="SUPFAM" id="SSF52172">
    <property type="entry name" value="CheY-like"/>
    <property type="match status" value="1"/>
</dbReference>
<name>A0A0F9NTP2_9ZZZZ</name>
<gene>
    <name evidence="2" type="ORF">LCGC14_0986080</name>
</gene>
<dbReference type="InterPro" id="IPR052048">
    <property type="entry name" value="ST_Response_Regulator"/>
</dbReference>
<sequence>MFNVFIVEDEPILQRLYSMAIEAAGYKVIGRASNGKEAIDKFKKFLEIPHIILMDYRMPLKNGIEAAKEILRINPKPKIIFTTADESVREAALSLGAVSFKSKPFSNKRLIQNIEKALGINYISSI</sequence>
<dbReference type="PANTHER" id="PTHR43228">
    <property type="entry name" value="TWO-COMPONENT RESPONSE REGULATOR"/>
    <property type="match status" value="1"/>
</dbReference>
<dbReference type="InterPro" id="IPR001789">
    <property type="entry name" value="Sig_transdc_resp-reg_receiver"/>
</dbReference>
<dbReference type="InterPro" id="IPR011006">
    <property type="entry name" value="CheY-like_superfamily"/>
</dbReference>
<dbReference type="Pfam" id="PF00072">
    <property type="entry name" value="Response_reg"/>
    <property type="match status" value="1"/>
</dbReference>
<proteinExistence type="predicted"/>
<organism evidence="2">
    <name type="scientific">marine sediment metagenome</name>
    <dbReference type="NCBI Taxonomy" id="412755"/>
    <lineage>
        <taxon>unclassified sequences</taxon>
        <taxon>metagenomes</taxon>
        <taxon>ecological metagenomes</taxon>
    </lineage>
</organism>
<evidence type="ECO:0000313" key="2">
    <source>
        <dbReference type="EMBL" id="KKN15432.1"/>
    </source>
</evidence>
<dbReference type="SMART" id="SM00448">
    <property type="entry name" value="REC"/>
    <property type="match status" value="1"/>
</dbReference>
<dbReference type="PANTHER" id="PTHR43228:SF1">
    <property type="entry name" value="TWO-COMPONENT RESPONSE REGULATOR ARR22"/>
    <property type="match status" value="1"/>
</dbReference>
<reference evidence="2" key="1">
    <citation type="journal article" date="2015" name="Nature">
        <title>Complex archaea that bridge the gap between prokaryotes and eukaryotes.</title>
        <authorList>
            <person name="Spang A."/>
            <person name="Saw J.H."/>
            <person name="Jorgensen S.L."/>
            <person name="Zaremba-Niedzwiedzka K."/>
            <person name="Martijn J."/>
            <person name="Lind A.E."/>
            <person name="van Eijk R."/>
            <person name="Schleper C."/>
            <person name="Guy L."/>
            <person name="Ettema T.J."/>
        </authorList>
    </citation>
    <scope>NUCLEOTIDE SEQUENCE</scope>
</reference>
<dbReference type="PROSITE" id="PS50110">
    <property type="entry name" value="RESPONSE_REGULATORY"/>
    <property type="match status" value="1"/>
</dbReference>
<dbReference type="AlphaFoldDB" id="A0A0F9NTP2"/>
<feature type="domain" description="Response regulatory" evidence="1">
    <location>
        <begin position="3"/>
        <end position="118"/>
    </location>
</feature>
<accession>A0A0F9NTP2</accession>
<evidence type="ECO:0000259" key="1">
    <source>
        <dbReference type="PROSITE" id="PS50110"/>
    </source>
</evidence>
<dbReference type="Gene3D" id="3.40.50.2300">
    <property type="match status" value="1"/>
</dbReference>
<comment type="caution">
    <text evidence="2">The sequence shown here is derived from an EMBL/GenBank/DDBJ whole genome shotgun (WGS) entry which is preliminary data.</text>
</comment>